<dbReference type="OrthoDB" id="9807503at2"/>
<dbReference type="GO" id="GO:0005524">
    <property type="term" value="F:ATP binding"/>
    <property type="evidence" value="ECO:0007669"/>
    <property type="project" value="UniProtKB-KW"/>
</dbReference>
<keyword evidence="6 7" id="KW-0030">Aminoacyl-tRNA synthetase</keyword>
<organism evidence="9 10">
    <name type="scientific">Mobiluncus mulieris</name>
    <dbReference type="NCBI Taxonomy" id="2052"/>
    <lineage>
        <taxon>Bacteria</taxon>
        <taxon>Bacillati</taxon>
        <taxon>Actinomycetota</taxon>
        <taxon>Actinomycetes</taxon>
        <taxon>Actinomycetales</taxon>
        <taxon>Actinomycetaceae</taxon>
        <taxon>Mobiluncus</taxon>
    </lineage>
</organism>
<feature type="domain" description="Glutamyl/glutaminyl-tRNA synthetase class Ib catalytic" evidence="8">
    <location>
        <begin position="6"/>
        <end position="278"/>
    </location>
</feature>
<evidence type="ECO:0000256" key="4">
    <source>
        <dbReference type="ARBA" id="ARBA00022833"/>
    </source>
</evidence>
<dbReference type="GO" id="GO:0004818">
    <property type="term" value="F:glutamate-tRNA ligase activity"/>
    <property type="evidence" value="ECO:0007669"/>
    <property type="project" value="TreeGrafter"/>
</dbReference>
<dbReference type="AlphaFoldDB" id="A0A2J9KNT2"/>
<dbReference type="Proteomes" id="UP000582487">
    <property type="component" value="Unassembled WGS sequence"/>
</dbReference>
<dbReference type="EC" id="6.1.1.-" evidence="7"/>
<keyword evidence="5 7" id="KW-0067">ATP-binding</keyword>
<dbReference type="EMBL" id="JABCUV010000011">
    <property type="protein sequence ID" value="NMW93837.1"/>
    <property type="molecule type" value="Genomic_DNA"/>
</dbReference>
<dbReference type="InterPro" id="IPR022380">
    <property type="entry name" value="Glu-Q_tRNA(Asp)_Synthase"/>
</dbReference>
<dbReference type="GO" id="GO:0006424">
    <property type="term" value="P:glutamyl-tRNA aminoacylation"/>
    <property type="evidence" value="ECO:0007669"/>
    <property type="project" value="InterPro"/>
</dbReference>
<reference evidence="9 10" key="1">
    <citation type="submission" date="2020-04" db="EMBL/GenBank/DDBJ databases">
        <title>Antimicrobial susceptibility and clonality of vaginal-derived multi-drug resistant Mobiluncus isolates in China.</title>
        <authorList>
            <person name="Zhang X."/>
        </authorList>
    </citation>
    <scope>NUCLEOTIDE SEQUENCE [LARGE SCALE GENOMIC DNA]</scope>
    <source>
        <strain evidence="9 10">7</strain>
    </source>
</reference>
<gene>
    <name evidence="9" type="primary">gluQRS</name>
    <name evidence="7" type="synonym">gluQ</name>
    <name evidence="9" type="ORF">HHJ74_09110</name>
</gene>
<evidence type="ECO:0000313" key="9">
    <source>
        <dbReference type="EMBL" id="NMW93837.1"/>
    </source>
</evidence>
<name>A0A2J9KNT2_9ACTO</name>
<evidence type="ECO:0000256" key="3">
    <source>
        <dbReference type="ARBA" id="ARBA00022741"/>
    </source>
</evidence>
<comment type="caution">
    <text evidence="9">The sequence shown here is derived from an EMBL/GenBank/DDBJ whole genome shotgun (WGS) entry which is preliminary data.</text>
</comment>
<dbReference type="GO" id="GO:0006400">
    <property type="term" value="P:tRNA modification"/>
    <property type="evidence" value="ECO:0007669"/>
    <property type="project" value="InterPro"/>
</dbReference>
<feature type="binding site" evidence="7">
    <location>
        <position position="244"/>
    </location>
    <ligand>
        <name>ATP</name>
        <dbReference type="ChEBI" id="CHEBI:30616"/>
    </ligand>
</feature>
<feature type="binding site" evidence="7">
    <location>
        <begin position="6"/>
        <end position="10"/>
    </location>
    <ligand>
        <name>L-glutamate</name>
        <dbReference type="ChEBI" id="CHEBI:29985"/>
    </ligand>
</feature>
<feature type="binding site" evidence="7">
    <location>
        <position position="119"/>
    </location>
    <ligand>
        <name>Zn(2+)</name>
        <dbReference type="ChEBI" id="CHEBI:29105"/>
    </ligand>
</feature>
<evidence type="ECO:0000259" key="8">
    <source>
        <dbReference type="Pfam" id="PF00749"/>
    </source>
</evidence>
<dbReference type="NCBIfam" id="NF004315">
    <property type="entry name" value="PRK05710.1-4"/>
    <property type="match status" value="1"/>
</dbReference>
<evidence type="ECO:0000256" key="7">
    <source>
        <dbReference type="HAMAP-Rule" id="MF_01428"/>
    </source>
</evidence>
<dbReference type="HAMAP" id="MF_01428">
    <property type="entry name" value="Glu_Q_tRNA_synth"/>
    <property type="match status" value="1"/>
</dbReference>
<evidence type="ECO:0000256" key="1">
    <source>
        <dbReference type="ARBA" id="ARBA00022598"/>
    </source>
</evidence>
<keyword evidence="1 7" id="KW-0436">Ligase</keyword>
<dbReference type="NCBIfam" id="TIGR03838">
    <property type="entry name" value="queuosine_YadB"/>
    <property type="match status" value="1"/>
</dbReference>
<keyword evidence="4 7" id="KW-0862">Zinc</keyword>
<dbReference type="PANTHER" id="PTHR43311">
    <property type="entry name" value="GLUTAMATE--TRNA LIGASE"/>
    <property type="match status" value="1"/>
</dbReference>
<dbReference type="RefSeq" id="WP_081443334.1">
    <property type="nucleotide sequence ID" value="NZ_CAMUNX010000017.1"/>
</dbReference>
<dbReference type="InterPro" id="IPR049940">
    <property type="entry name" value="GluQ/Sye"/>
</dbReference>
<comment type="function">
    <text evidence="7">Catalyzes the tRNA-independent activation of glutamate in presence of ATP and the subsequent transfer of glutamate onto a tRNA(Asp). Glutamate is transferred on the 2-amino-5-(4,5-dihydroxy-2-cyclopenten-1-yl) moiety of the queuosine in the wobble position of the QUC anticodon.</text>
</comment>
<feature type="binding site" evidence="7">
    <location>
        <position position="203"/>
    </location>
    <ligand>
        <name>L-glutamate</name>
        <dbReference type="ChEBI" id="CHEBI:29985"/>
    </ligand>
</feature>
<sequence length="327" mass="36131">MPGAGRFAPSPSGRMHFGNLRTAVAAYLFAQTTSRQFLVRVEDIDTGRSRSEYAAAGLQDLRALGLESELPVVYQSERHTLYETALERLIQKGLVYECYCSRSDIAAAASAPHGKPGIYPGICRDLPQAVRTTKRRELAQKGRQPALRLRAPEGVEFQVQDDLLGTITGMLHDYVLRRSDGDWAYQLAVVVDDMEQGVDQVVRGMDLFSSAPVQAWLTETLGGAAPRYAHIPLVLNGNGQRLAKRDGAVTLPELCAQGWDNRGVLLRILSSLGWEEAANSRWRDYSIPEILEQAVHSWNPRMAPHEPVIFGGNDGKFAKFSTVNANR</sequence>
<evidence type="ECO:0000256" key="2">
    <source>
        <dbReference type="ARBA" id="ARBA00022723"/>
    </source>
</evidence>
<comment type="cofactor">
    <cofactor evidence="7">
        <name>Zn(2+)</name>
        <dbReference type="ChEBI" id="CHEBI:29105"/>
    </cofactor>
    <text evidence="7">Binds 1 zinc ion per subunit.</text>
</comment>
<dbReference type="NCBIfam" id="NF004314">
    <property type="entry name" value="PRK05710.1-3"/>
    <property type="match status" value="1"/>
</dbReference>
<keyword evidence="3 7" id="KW-0547">Nucleotide-binding</keyword>
<feature type="binding site" evidence="7">
    <location>
        <position position="185"/>
    </location>
    <ligand>
        <name>L-glutamate</name>
        <dbReference type="ChEBI" id="CHEBI:29985"/>
    </ligand>
</feature>
<protein>
    <recommendedName>
        <fullName evidence="7">Glutamyl-Q tRNA(Asp) synthetase</fullName>
        <shortName evidence="7">Glu-Q-RSs</shortName>
        <ecNumber evidence="7">6.1.1.-</ecNumber>
    </recommendedName>
</protein>
<dbReference type="InterPro" id="IPR014729">
    <property type="entry name" value="Rossmann-like_a/b/a_fold"/>
</dbReference>
<dbReference type="Gene3D" id="3.40.50.620">
    <property type="entry name" value="HUPs"/>
    <property type="match status" value="1"/>
</dbReference>
<evidence type="ECO:0000256" key="6">
    <source>
        <dbReference type="ARBA" id="ARBA00023146"/>
    </source>
</evidence>
<dbReference type="SUPFAM" id="SSF52374">
    <property type="entry name" value="Nucleotidylyl transferase"/>
    <property type="match status" value="1"/>
</dbReference>
<dbReference type="GO" id="GO:0008270">
    <property type="term" value="F:zinc ion binding"/>
    <property type="evidence" value="ECO:0007669"/>
    <property type="project" value="UniProtKB-UniRule"/>
</dbReference>
<feature type="binding site" evidence="7">
    <location>
        <position position="100"/>
    </location>
    <ligand>
        <name>Zn(2+)</name>
        <dbReference type="ChEBI" id="CHEBI:29105"/>
    </ligand>
</feature>
<keyword evidence="2 7" id="KW-0479">Metal-binding</keyword>
<comment type="similarity">
    <text evidence="7">Belongs to the class-I aminoacyl-tRNA synthetase family. GluQ subfamily.</text>
</comment>
<accession>A0A2J9KNT2</accession>
<feature type="short sequence motif" description="'HIGH' region" evidence="7">
    <location>
        <begin position="9"/>
        <end position="19"/>
    </location>
</feature>
<evidence type="ECO:0000256" key="5">
    <source>
        <dbReference type="ARBA" id="ARBA00022840"/>
    </source>
</evidence>
<dbReference type="GO" id="GO:0005829">
    <property type="term" value="C:cytosol"/>
    <property type="evidence" value="ECO:0007669"/>
    <property type="project" value="TreeGrafter"/>
</dbReference>
<dbReference type="InterPro" id="IPR020058">
    <property type="entry name" value="Glu/Gln-tRNA-synth_Ib_cat-dom"/>
</dbReference>
<proteinExistence type="inferred from homology"/>
<feature type="binding site" evidence="7">
    <location>
        <position position="42"/>
    </location>
    <ligand>
        <name>L-glutamate</name>
        <dbReference type="ChEBI" id="CHEBI:29985"/>
    </ligand>
</feature>
<dbReference type="Pfam" id="PF00749">
    <property type="entry name" value="tRNA-synt_1c"/>
    <property type="match status" value="1"/>
</dbReference>
<feature type="short sequence motif" description="'KMSKS' region" evidence="7">
    <location>
        <begin position="241"/>
        <end position="245"/>
    </location>
</feature>
<dbReference type="InterPro" id="IPR000924">
    <property type="entry name" value="Glu/Gln-tRNA-synth"/>
</dbReference>
<dbReference type="PRINTS" id="PR00987">
    <property type="entry name" value="TRNASYNTHGLU"/>
</dbReference>
<evidence type="ECO:0000313" key="10">
    <source>
        <dbReference type="Proteomes" id="UP000582487"/>
    </source>
</evidence>
<feature type="binding site" evidence="7">
    <location>
        <position position="98"/>
    </location>
    <ligand>
        <name>Zn(2+)</name>
        <dbReference type="ChEBI" id="CHEBI:29105"/>
    </ligand>
</feature>
<dbReference type="PANTHER" id="PTHR43311:SF1">
    <property type="entry name" value="GLUTAMYL-Q TRNA(ASP) SYNTHETASE"/>
    <property type="match status" value="1"/>
</dbReference>
<feature type="binding site" evidence="7">
    <location>
        <position position="123"/>
    </location>
    <ligand>
        <name>Zn(2+)</name>
        <dbReference type="ChEBI" id="CHEBI:29105"/>
    </ligand>
</feature>